<dbReference type="Pfam" id="PF07467">
    <property type="entry name" value="BLIP"/>
    <property type="match status" value="1"/>
</dbReference>
<proteinExistence type="evidence at protein level"/>
<evidence type="ECO:0000256" key="1">
    <source>
        <dbReference type="SAM" id="SignalP"/>
    </source>
</evidence>
<feature type="disulfide bond" evidence="6 7">
    <location>
        <begin position="131"/>
        <end position="153"/>
    </location>
</feature>
<dbReference type="STRING" id="1901.BB341_07780"/>
<dbReference type="InterPro" id="IPR024221">
    <property type="entry name" value="BLIP_dom_sf"/>
</dbReference>
<dbReference type="SUPFAM" id="SSF55648">
    <property type="entry name" value="beta-lactamase-inhibitor protein, BLIP"/>
    <property type="match status" value="1"/>
</dbReference>
<dbReference type="Proteomes" id="UP000002357">
    <property type="component" value="Chromosome"/>
</dbReference>
<feature type="signal peptide" evidence="1">
    <location>
        <begin position="1"/>
        <end position="28"/>
    </location>
</feature>
<evidence type="ECO:0007829" key="6">
    <source>
        <dbReference type="PDB" id="3GMX"/>
    </source>
</evidence>
<accession>B5GLC0</accession>
<dbReference type="AlphaFoldDB" id="B5GLC0"/>
<dbReference type="EMBL" id="Z81324">
    <property type="protein sequence ID" value="CAB03625.1"/>
    <property type="molecule type" value="Genomic_DNA"/>
</dbReference>
<reference evidence="3" key="1">
    <citation type="journal article" date="1997" name="J. Bacteriol.">
        <title>A regulatory gene (ccaR) required for cephamycin and clavulanic acid production in Streptomyces clavuligerus: amplification results in overproduction of both beta-lactam compounds.</title>
        <authorList>
            <person name="Perez-Llarena F.J."/>
            <person name="Liras P."/>
            <person name="Rodriguez-Garcia A."/>
            <person name="Martin J.F."/>
        </authorList>
    </citation>
    <scope>NUCLEOTIDE SEQUENCE</scope>
    <source>
        <strain evidence="3">ATCC 27064</strain>
    </source>
</reference>
<accession>P97062</accession>
<gene>
    <name evidence="3" type="primary">blp</name>
    <name evidence="4" type="ORF">SCLAV_4202</name>
</gene>
<dbReference type="PIRSF" id="PIRSF009292">
    <property type="entry name" value="B_lactamas_inhib"/>
    <property type="match status" value="1"/>
</dbReference>
<feature type="disulfide bond" evidence="6 7">
    <location>
        <begin position="59"/>
        <end position="68"/>
    </location>
</feature>
<evidence type="ECO:0007829" key="7">
    <source>
        <dbReference type="PDB" id="3GMY"/>
    </source>
</evidence>
<dbReference type="InterPro" id="IPR009099">
    <property type="entry name" value="Beta-lactamas_inhib"/>
</dbReference>
<evidence type="ECO:0000313" key="5">
    <source>
        <dbReference type="Proteomes" id="UP000002357"/>
    </source>
</evidence>
<feature type="chain" id="PRO_5010492501" evidence="1">
    <location>
        <begin position="29"/>
        <end position="182"/>
    </location>
</feature>
<evidence type="ECO:0000313" key="3">
    <source>
        <dbReference type="EMBL" id="CAB03625.1"/>
    </source>
</evidence>
<dbReference type="RefSeq" id="WP_003952503.1">
    <property type="nucleotide sequence ID" value="NZ_CM000913.1"/>
</dbReference>
<dbReference type="OrthoDB" id="4225641at2"/>
<keyword evidence="1" id="KW-0732">Signal</keyword>
<dbReference type="PDBsum" id="3GMX"/>
<keyword evidence="6 7" id="KW-0002">3D-structure</keyword>
<reference evidence="6 7" key="3">
    <citation type="journal article" date="2009" name="J. Mol. Biol.">
        <title>Insights into positive and negative requirements for protein-protein interactions by crystallographic analysis of the beta-lactamase inhibitory proteins BLIP, BLIP-I, and BLP.</title>
        <authorList>
            <person name="Gretes M."/>
            <person name="Lim D.C."/>
            <person name="de Castro L."/>
            <person name="Jensen S.E."/>
            <person name="Kang S.G."/>
            <person name="Lee K.J."/>
            <person name="Strynadka N.C."/>
        </authorList>
    </citation>
    <scope>X-RAY CRYSTALLOGRAPHY (1.05 ANGSTROMS) OF 29-182</scope>
    <scope>DISULFIDE BONDS</scope>
</reference>
<sequence length="182" mass="20286">MVKKTWRSALALTAAAGAVLATATSAHAYTGFTPERYNKIQFGMDRTLVWQLAGADQSCSDQVERIICYNNPDHYGPQGHFFFNAADKLIHKRQMELFPAPKPTMRLATYNKTQTGMTEAQFWAAVPSDTCSALAEQYPNWPATNGNLREYVCPSKAERFAPSAYFTFTDGKLTSRSQSQLP</sequence>
<dbReference type="Gene3D" id="3.10.450.730">
    <property type="entry name" value="BLIP domain"/>
    <property type="match status" value="1"/>
</dbReference>
<evidence type="ECO:0000313" key="2">
    <source>
        <dbReference type="EMBL" id="AAC32496.1"/>
    </source>
</evidence>
<dbReference type="PDB" id="3GMY">
    <property type="method" value="X-ray"/>
    <property type="resolution" value="1.70 A"/>
    <property type="chains" value="A/B=29-182"/>
</dbReference>
<dbReference type="KEGG" id="sclf:BB341_07780"/>
<protein>
    <submittedName>
        <fullName evidence="4">Beta-Lactamase Inhibitory Protein-Like Protein</fullName>
    </submittedName>
    <submittedName>
        <fullName evidence="2 3">Blp</fullName>
    </submittedName>
</protein>
<dbReference type="PDBsum" id="3GMY"/>
<dbReference type="SMR" id="B5GLC0"/>
<dbReference type="EMBL" id="AH006362">
    <property type="protein sequence ID" value="AAC32496.1"/>
    <property type="molecule type" value="Genomic_DNA"/>
</dbReference>
<reference evidence="4 5" key="4">
    <citation type="journal article" date="2010" name="Genome Biol. Evol.">
        <title>The sequence of a 1.8-mb bacterial linear plasmid reveals a rich evolutionary reservoir of secondary metabolic pathways.</title>
        <authorList>
            <person name="Medema M.H."/>
            <person name="Trefzer A."/>
            <person name="Kovalchuk A."/>
            <person name="van den Berg M."/>
            <person name="Mueller U."/>
            <person name="Heijne W."/>
            <person name="Wu L."/>
            <person name="Alam M.T."/>
            <person name="Ronning C.M."/>
            <person name="Nierman W.C."/>
            <person name="Bovenberg R.A.L."/>
            <person name="Breitling R."/>
            <person name="Takano E."/>
        </authorList>
    </citation>
    <scope>NUCLEOTIDE SEQUENCE [LARGE SCALE GENOMIC DNA]</scope>
    <source>
        <strain evidence="4">ATCC 27064</strain>
        <strain evidence="5">ATCC 27064 / DSM 738 / JCM 4710 / NBRC 13307 / NCIMB 12785 / NRRL 3585 / VKM Ac-602</strain>
    </source>
</reference>
<dbReference type="GeneID" id="93729319"/>
<organism evidence="3">
    <name type="scientific">Streptomyces clavuligerus</name>
    <dbReference type="NCBI Taxonomy" id="1901"/>
    <lineage>
        <taxon>Bacteria</taxon>
        <taxon>Bacillati</taxon>
        <taxon>Actinomycetota</taxon>
        <taxon>Actinomycetes</taxon>
        <taxon>Kitasatosporales</taxon>
        <taxon>Streptomycetaceae</taxon>
        <taxon>Streptomyces</taxon>
    </lineage>
</organism>
<dbReference type="EMBL" id="CM000913">
    <property type="protein sequence ID" value="EFG09277.1"/>
    <property type="molecule type" value="Genomic_DNA"/>
</dbReference>
<dbReference type="PDB" id="3GMX">
    <property type="method" value="X-ray"/>
    <property type="resolution" value="1.05 A"/>
    <property type="chains" value="A/B=29-182"/>
</dbReference>
<dbReference type="eggNOG" id="ENOG5030PW3">
    <property type="taxonomic scope" value="Bacteria"/>
</dbReference>
<keyword evidence="5" id="KW-1185">Reference proteome</keyword>
<name>B5GLC0_STRCL</name>
<reference evidence="2" key="2">
    <citation type="journal article" date="1998" name="J. Bacteriol.">
        <title>Investigation of the Streptomyces clavuligerus cephamycin C gene cluster and its regulation by the CcaR protein.</title>
        <authorList>
            <person name="Alexander D.C."/>
            <person name="Jensen S.E."/>
        </authorList>
    </citation>
    <scope>NUCLEOTIDE SEQUENCE</scope>
    <source>
        <strain evidence="2">NRRL 3585</strain>
    </source>
</reference>
<evidence type="ECO:0000313" key="4">
    <source>
        <dbReference type="EMBL" id="EFG09277.1"/>
    </source>
</evidence>